<dbReference type="GO" id="GO:0016787">
    <property type="term" value="F:hydrolase activity"/>
    <property type="evidence" value="ECO:0007669"/>
    <property type="project" value="UniProtKB-KW"/>
</dbReference>
<dbReference type="SUPFAM" id="SSF56300">
    <property type="entry name" value="Metallo-dependent phosphatases"/>
    <property type="match status" value="1"/>
</dbReference>
<sequence length="261" mass="28147">MRLAHISDLHLTASDAPGLVRADATARARALIRDLSALPGLDLVVITGDTVNDARPQEYAVLSDLLAGLSVPFVIVPGNHDDRALLRAVVPDRPYADPHLLHHVWQRGDVRVIALDSVSPTEVAGRLLDPQLDWLAEQLARPFAGHTLVALHHPPCASGMGRLDGALLIQGAQRLRALLDAQDRPVTILCGHLHRPFTARFGRSTVHAATSTAFQFALALDAPDEPPTVTQPFHHALHLLQADGGHIVHQRFPDLDGLADA</sequence>
<evidence type="ECO:0000256" key="1">
    <source>
        <dbReference type="ARBA" id="ARBA00022723"/>
    </source>
</evidence>
<comment type="caution">
    <text evidence="6">The sequence shown here is derived from an EMBL/GenBank/DDBJ whole genome shotgun (WGS) entry which is preliminary data.</text>
</comment>
<proteinExistence type="inferred from homology"/>
<organism evidence="6 7">
    <name type="scientific">Paracoccus hibiscisoli</name>
    <dbReference type="NCBI Taxonomy" id="2023261"/>
    <lineage>
        <taxon>Bacteria</taxon>
        <taxon>Pseudomonadati</taxon>
        <taxon>Pseudomonadota</taxon>
        <taxon>Alphaproteobacteria</taxon>
        <taxon>Rhodobacterales</taxon>
        <taxon>Paracoccaceae</taxon>
        <taxon>Paracoccus</taxon>
    </lineage>
</organism>
<dbReference type="GO" id="GO:0046872">
    <property type="term" value="F:metal ion binding"/>
    <property type="evidence" value="ECO:0007669"/>
    <property type="project" value="UniProtKB-KW"/>
</dbReference>
<dbReference type="PANTHER" id="PTHR42988:SF2">
    <property type="entry name" value="CYCLIC NUCLEOTIDE PHOSPHODIESTERASE CBUA0032-RELATED"/>
    <property type="match status" value="1"/>
</dbReference>
<dbReference type="Gene3D" id="3.60.21.10">
    <property type="match status" value="1"/>
</dbReference>
<feature type="domain" description="Calcineurin-like phosphoesterase" evidence="5">
    <location>
        <begin position="1"/>
        <end position="196"/>
    </location>
</feature>
<dbReference type="InterPro" id="IPR029052">
    <property type="entry name" value="Metallo-depent_PP-like"/>
</dbReference>
<dbReference type="RefSeq" id="WP_136857369.1">
    <property type="nucleotide sequence ID" value="NZ_SUNH01000019.1"/>
</dbReference>
<keyword evidence="2" id="KW-0378">Hydrolase</keyword>
<dbReference type="Pfam" id="PF00149">
    <property type="entry name" value="Metallophos"/>
    <property type="match status" value="1"/>
</dbReference>
<dbReference type="EMBL" id="SUNH01000019">
    <property type="protein sequence ID" value="TJZ82885.1"/>
    <property type="molecule type" value="Genomic_DNA"/>
</dbReference>
<evidence type="ECO:0000256" key="4">
    <source>
        <dbReference type="ARBA" id="ARBA00025742"/>
    </source>
</evidence>
<dbReference type="InterPro" id="IPR050884">
    <property type="entry name" value="CNP_phosphodiesterase-III"/>
</dbReference>
<evidence type="ECO:0000256" key="3">
    <source>
        <dbReference type="ARBA" id="ARBA00023004"/>
    </source>
</evidence>
<keyword evidence="3" id="KW-0408">Iron</keyword>
<evidence type="ECO:0000313" key="6">
    <source>
        <dbReference type="EMBL" id="TJZ82885.1"/>
    </source>
</evidence>
<name>A0A4U0QMB3_9RHOB</name>
<dbReference type="OrthoDB" id="356681at2"/>
<reference evidence="6 7" key="1">
    <citation type="submission" date="2019-04" db="EMBL/GenBank/DDBJ databases">
        <authorList>
            <person name="Li J."/>
        </authorList>
    </citation>
    <scope>NUCLEOTIDE SEQUENCE [LARGE SCALE GENOMIC DNA]</scope>
    <source>
        <strain evidence="6 7">CCTCC AB2016182</strain>
    </source>
</reference>
<keyword evidence="7" id="KW-1185">Reference proteome</keyword>
<evidence type="ECO:0000259" key="5">
    <source>
        <dbReference type="Pfam" id="PF00149"/>
    </source>
</evidence>
<dbReference type="AlphaFoldDB" id="A0A4U0QMB3"/>
<dbReference type="Proteomes" id="UP000306223">
    <property type="component" value="Unassembled WGS sequence"/>
</dbReference>
<protein>
    <submittedName>
        <fullName evidence="6">Phosphodiesterase</fullName>
    </submittedName>
</protein>
<gene>
    <name evidence="6" type="ORF">FA740_13870</name>
</gene>
<evidence type="ECO:0000256" key="2">
    <source>
        <dbReference type="ARBA" id="ARBA00022801"/>
    </source>
</evidence>
<evidence type="ECO:0000313" key="7">
    <source>
        <dbReference type="Proteomes" id="UP000306223"/>
    </source>
</evidence>
<keyword evidence="1" id="KW-0479">Metal-binding</keyword>
<comment type="similarity">
    <text evidence="4">Belongs to the cyclic nucleotide phosphodiesterase class-III family.</text>
</comment>
<dbReference type="PANTHER" id="PTHR42988">
    <property type="entry name" value="PHOSPHOHYDROLASE"/>
    <property type="match status" value="1"/>
</dbReference>
<accession>A0A4U0QMB3</accession>
<dbReference type="InterPro" id="IPR004843">
    <property type="entry name" value="Calcineurin-like_PHP"/>
</dbReference>